<accession>A0A836GY72</accession>
<reference evidence="2 3" key="1">
    <citation type="submission" date="2021-02" db="EMBL/GenBank/DDBJ databases">
        <title>Leishmania (Mundinia) enrietti genome sequencing and assembly.</title>
        <authorList>
            <person name="Almutairi H."/>
            <person name="Gatherer D."/>
        </authorList>
    </citation>
    <scope>NUCLEOTIDE SEQUENCE [LARGE SCALE GENOMIC DNA]</scope>
    <source>
        <strain evidence="2">CUR178</strain>
    </source>
</reference>
<dbReference type="GeneID" id="94169833"/>
<protein>
    <submittedName>
        <fullName evidence="2">Uncharacterized protein</fullName>
    </submittedName>
</protein>
<feature type="compositionally biased region" description="Polar residues" evidence="1">
    <location>
        <begin position="110"/>
        <end position="130"/>
    </location>
</feature>
<evidence type="ECO:0000256" key="1">
    <source>
        <dbReference type="SAM" id="MobiDB-lite"/>
    </source>
</evidence>
<comment type="caution">
    <text evidence="2">The sequence shown here is derived from an EMBL/GenBank/DDBJ whole genome shotgun (WGS) entry which is preliminary data.</text>
</comment>
<evidence type="ECO:0000313" key="2">
    <source>
        <dbReference type="EMBL" id="KAG5471903.1"/>
    </source>
</evidence>
<keyword evidence="3" id="KW-1185">Reference proteome</keyword>
<organism evidence="2 3">
    <name type="scientific">Leishmania enriettii</name>
    <dbReference type="NCBI Taxonomy" id="5663"/>
    <lineage>
        <taxon>Eukaryota</taxon>
        <taxon>Discoba</taxon>
        <taxon>Euglenozoa</taxon>
        <taxon>Kinetoplastea</taxon>
        <taxon>Metakinetoplastina</taxon>
        <taxon>Trypanosomatida</taxon>
        <taxon>Trypanosomatidae</taxon>
        <taxon>Leishmaniinae</taxon>
        <taxon>Leishmania</taxon>
    </lineage>
</organism>
<name>A0A836GY72_LEIEN</name>
<gene>
    <name evidence="2" type="ORF">CUR178_02568</name>
</gene>
<dbReference type="EMBL" id="JAFHKP010000031">
    <property type="protein sequence ID" value="KAG5471903.1"/>
    <property type="molecule type" value="Genomic_DNA"/>
</dbReference>
<dbReference type="OrthoDB" id="76265at2759"/>
<feature type="region of interest" description="Disordered" evidence="1">
    <location>
        <begin position="93"/>
        <end position="130"/>
    </location>
</feature>
<dbReference type="KEGG" id="lenr:94169833"/>
<evidence type="ECO:0000313" key="3">
    <source>
        <dbReference type="Proteomes" id="UP000674179"/>
    </source>
</evidence>
<sequence>MPLLGPCTSVPPKLCTVAFLKPDVILHRVRPVFSREHKAQCWFTVWFHGTLTSSDDNLFLKAQYLYKGAVPFLRRSAVQRLLSRAVYKPEHAGSLLQTASAPTRRHSRGTPKSTTRPCSRFASTRGRSSF</sequence>
<dbReference type="AlphaFoldDB" id="A0A836GY72"/>
<dbReference type="RefSeq" id="XP_067690426.1">
    <property type="nucleotide sequence ID" value="XM_067834323.1"/>
</dbReference>
<dbReference type="Proteomes" id="UP000674179">
    <property type="component" value="Chromosome 31"/>
</dbReference>
<proteinExistence type="predicted"/>